<evidence type="ECO:0000313" key="3">
    <source>
        <dbReference type="Proteomes" id="UP000078503"/>
    </source>
</evidence>
<dbReference type="STRING" id="858640.A3K86_20005"/>
<evidence type="ECO:0000256" key="1">
    <source>
        <dbReference type="SAM" id="SignalP"/>
    </source>
</evidence>
<keyword evidence="1" id="KW-0732">Signal</keyword>
<dbReference type="EMBL" id="LVHF01000033">
    <property type="protein sequence ID" value="OAN11244.1"/>
    <property type="molecule type" value="Genomic_DNA"/>
</dbReference>
<dbReference type="Proteomes" id="UP000078503">
    <property type="component" value="Unassembled WGS sequence"/>
</dbReference>
<feature type="chain" id="PRO_5008089970" evidence="1">
    <location>
        <begin position="22"/>
        <end position="113"/>
    </location>
</feature>
<dbReference type="RefSeq" id="WP_068335652.1">
    <property type="nucleotide sequence ID" value="NZ_LVHF01000033.1"/>
</dbReference>
<protein>
    <submittedName>
        <fullName evidence="2">Uncharacterized protein</fullName>
    </submittedName>
</protein>
<proteinExistence type="predicted"/>
<dbReference type="AlphaFoldDB" id="A0A178K3E2"/>
<organism evidence="2 3">
    <name type="scientific">Photobacterium jeanii</name>
    <dbReference type="NCBI Taxonomy" id="858640"/>
    <lineage>
        <taxon>Bacteria</taxon>
        <taxon>Pseudomonadati</taxon>
        <taxon>Pseudomonadota</taxon>
        <taxon>Gammaproteobacteria</taxon>
        <taxon>Vibrionales</taxon>
        <taxon>Vibrionaceae</taxon>
        <taxon>Photobacterium</taxon>
    </lineage>
</organism>
<accession>A0A178K3E2</accession>
<reference evidence="2 3" key="1">
    <citation type="submission" date="2016-03" db="EMBL/GenBank/DDBJ databases">
        <title>Photobacterium proteolyticum sp. nov. a protease producing bacterium isolated from ocean sediments of Laizhou Bay.</title>
        <authorList>
            <person name="Li Y."/>
        </authorList>
    </citation>
    <scope>NUCLEOTIDE SEQUENCE [LARGE SCALE GENOMIC DNA]</scope>
    <source>
        <strain evidence="2 3">R-40508</strain>
    </source>
</reference>
<sequence>MTTLRYTLFIASLTMSGAVTASMPTKALPENEHICMKALEKMIINKQMIFSDSTAEPDARRDAERAIDAAREVFRNSQSYCEAESAMHSYKTDKDASFRSRKGEVNYFGRGIS</sequence>
<dbReference type="OrthoDB" id="5917435at2"/>
<evidence type="ECO:0000313" key="2">
    <source>
        <dbReference type="EMBL" id="OAN11244.1"/>
    </source>
</evidence>
<feature type="signal peptide" evidence="1">
    <location>
        <begin position="1"/>
        <end position="21"/>
    </location>
</feature>
<name>A0A178K3E2_9GAMM</name>
<comment type="caution">
    <text evidence="2">The sequence shown here is derived from an EMBL/GenBank/DDBJ whole genome shotgun (WGS) entry which is preliminary data.</text>
</comment>
<gene>
    <name evidence="2" type="ORF">A3K86_20005</name>
</gene>
<keyword evidence="3" id="KW-1185">Reference proteome</keyword>